<comment type="caution">
    <text evidence="3">The sequence shown here is derived from an EMBL/GenBank/DDBJ whole genome shotgun (WGS) entry which is preliminary data.</text>
</comment>
<dbReference type="GO" id="GO:0005737">
    <property type="term" value="C:cytoplasm"/>
    <property type="evidence" value="ECO:0007669"/>
    <property type="project" value="TreeGrafter"/>
</dbReference>
<dbReference type="InterPro" id="IPR036188">
    <property type="entry name" value="FAD/NAD-bd_sf"/>
</dbReference>
<dbReference type="InterPro" id="IPR006076">
    <property type="entry name" value="FAD-dep_OxRdtase"/>
</dbReference>
<dbReference type="Gene3D" id="3.50.50.60">
    <property type="entry name" value="FAD/NAD(P)-binding domain"/>
    <property type="match status" value="1"/>
</dbReference>
<evidence type="ECO:0000313" key="3">
    <source>
        <dbReference type="EMBL" id="RLL63623.1"/>
    </source>
</evidence>
<evidence type="ECO:0000259" key="2">
    <source>
        <dbReference type="Pfam" id="PF01266"/>
    </source>
</evidence>
<accession>A0A421BKR0</accession>
<gene>
    <name evidence="3" type="ORF">DYS74_14980</name>
</gene>
<dbReference type="Pfam" id="PF01266">
    <property type="entry name" value="DAO"/>
    <property type="match status" value="1"/>
</dbReference>
<dbReference type="PANTHER" id="PTHR13847:SF249">
    <property type="entry name" value="OXIDOREDUCTASE-RELATED"/>
    <property type="match status" value="1"/>
</dbReference>
<evidence type="ECO:0000256" key="1">
    <source>
        <dbReference type="ARBA" id="ARBA00023002"/>
    </source>
</evidence>
<keyword evidence="1" id="KW-0560">Oxidoreductase</keyword>
<dbReference type="SUPFAM" id="SSF51905">
    <property type="entry name" value="FAD/NAD(P)-binding domain"/>
    <property type="match status" value="1"/>
</dbReference>
<protein>
    <submittedName>
        <fullName evidence="3">FAD-binding oxidoreductase</fullName>
    </submittedName>
</protein>
<dbReference type="PANTHER" id="PTHR13847">
    <property type="entry name" value="SARCOSINE DEHYDROGENASE-RELATED"/>
    <property type="match status" value="1"/>
</dbReference>
<dbReference type="GO" id="GO:0016491">
    <property type="term" value="F:oxidoreductase activity"/>
    <property type="evidence" value="ECO:0007669"/>
    <property type="project" value="UniProtKB-KW"/>
</dbReference>
<dbReference type="Proteomes" id="UP000279673">
    <property type="component" value="Unassembled WGS sequence"/>
</dbReference>
<evidence type="ECO:0000313" key="4">
    <source>
        <dbReference type="Proteomes" id="UP000279673"/>
    </source>
</evidence>
<sequence>MAEPHAGSYYAATALPGPNFARLEDEIDTDVVVMGGGFTGINAAIELAERGLRVVVLEANRIGWGASGRNGGQITGSLSGDTAMRKEFRRSLGDGADDYIWSLRWRGHDIIRSRVARFGIACDLKPGHLQAAMRPAHVTELRAMAEEAAARGMGDEVSWVEGQALRDLVESPIYLGGVYNRRNMHVHSLNLVRGEAQAAATLGVRIFEDSKVEGIEHAPRPLVRTRLGRVRCDMVLMAGNAYHRLAQGRMRGALFPASLGIVATEPLPEATACAINPRDIAIYDNRFILDYHRLTADRRLLFGGGTNYTGRDSRDLAAELRPAIERTYPRLKGVRIDYQWSGQAGIIPNRIPHLGRIAPNVFYAEGYSGHGIATSHIVAEIMAKAMTGTMAEFDVFDAVRRLRLPMGARLAHQALALGMAWFALKERLR</sequence>
<keyword evidence="4" id="KW-1185">Reference proteome</keyword>
<dbReference type="Gene3D" id="3.30.9.10">
    <property type="entry name" value="D-Amino Acid Oxidase, subunit A, domain 2"/>
    <property type="match status" value="1"/>
</dbReference>
<dbReference type="EMBL" id="RCHI01000016">
    <property type="protein sequence ID" value="RLL63623.1"/>
    <property type="molecule type" value="Genomic_DNA"/>
</dbReference>
<reference evidence="3 4" key="1">
    <citation type="submission" date="2018-10" db="EMBL/GenBank/DDBJ databases">
        <title>Rhodobacter sp . BO-81.</title>
        <authorList>
            <person name="Im W.T."/>
        </authorList>
    </citation>
    <scope>NUCLEOTIDE SEQUENCE [LARGE SCALE GENOMIC DNA]</scope>
    <source>
        <strain evidence="3 4">BO-81</strain>
    </source>
</reference>
<proteinExistence type="predicted"/>
<dbReference type="AlphaFoldDB" id="A0A421BKR0"/>
<organism evidence="3 4">
    <name type="scientific">Paenirhodobacter hankyongi</name>
    <dbReference type="NCBI Taxonomy" id="2294033"/>
    <lineage>
        <taxon>Bacteria</taxon>
        <taxon>Pseudomonadati</taxon>
        <taxon>Pseudomonadota</taxon>
        <taxon>Alphaproteobacteria</taxon>
        <taxon>Rhodobacterales</taxon>
        <taxon>Rhodobacter group</taxon>
        <taxon>Paenirhodobacter</taxon>
    </lineage>
</organism>
<feature type="domain" description="FAD dependent oxidoreductase" evidence="2">
    <location>
        <begin position="30"/>
        <end position="384"/>
    </location>
</feature>
<dbReference type="RefSeq" id="WP_121534494.1">
    <property type="nucleotide sequence ID" value="NZ_RCHI01000016.1"/>
</dbReference>
<name>A0A421BKR0_9RHOB</name>